<dbReference type="EMBL" id="GBXM01077053">
    <property type="protein sequence ID" value="JAH31524.1"/>
    <property type="molecule type" value="Transcribed_RNA"/>
</dbReference>
<dbReference type="AlphaFoldDB" id="A0A0E9RQW7"/>
<proteinExistence type="predicted"/>
<evidence type="ECO:0000313" key="1">
    <source>
        <dbReference type="EMBL" id="JAH31524.1"/>
    </source>
</evidence>
<reference evidence="1" key="2">
    <citation type="journal article" date="2015" name="Fish Shellfish Immunol.">
        <title>Early steps in the European eel (Anguilla anguilla)-Vibrio vulnificus interaction in the gills: Role of the RtxA13 toxin.</title>
        <authorList>
            <person name="Callol A."/>
            <person name="Pajuelo D."/>
            <person name="Ebbesson L."/>
            <person name="Teles M."/>
            <person name="MacKenzie S."/>
            <person name="Amaro C."/>
        </authorList>
    </citation>
    <scope>NUCLEOTIDE SEQUENCE</scope>
</reference>
<sequence>MAFPEQADKIREMLAKNGVVTLGAENKILLLVGESTLNDDVQIHSRG</sequence>
<name>A0A0E9RQW7_ANGAN</name>
<reference evidence="1" key="1">
    <citation type="submission" date="2014-11" db="EMBL/GenBank/DDBJ databases">
        <authorList>
            <person name="Amaro Gonzalez C."/>
        </authorList>
    </citation>
    <scope>NUCLEOTIDE SEQUENCE</scope>
</reference>
<organism evidence="1">
    <name type="scientific">Anguilla anguilla</name>
    <name type="common">European freshwater eel</name>
    <name type="synonym">Muraena anguilla</name>
    <dbReference type="NCBI Taxonomy" id="7936"/>
    <lineage>
        <taxon>Eukaryota</taxon>
        <taxon>Metazoa</taxon>
        <taxon>Chordata</taxon>
        <taxon>Craniata</taxon>
        <taxon>Vertebrata</taxon>
        <taxon>Euteleostomi</taxon>
        <taxon>Actinopterygii</taxon>
        <taxon>Neopterygii</taxon>
        <taxon>Teleostei</taxon>
        <taxon>Anguilliformes</taxon>
        <taxon>Anguillidae</taxon>
        <taxon>Anguilla</taxon>
    </lineage>
</organism>
<accession>A0A0E9RQW7</accession>
<protein>
    <submittedName>
        <fullName evidence="1">Uncharacterized protein</fullName>
    </submittedName>
</protein>